<accession>A0A662YLU7</accession>
<gene>
    <name evidence="2" type="ORF">EOD39_14129</name>
</gene>
<keyword evidence="3" id="KW-1185">Reference proteome</keyword>
<evidence type="ECO:0000313" key="3">
    <source>
        <dbReference type="Proteomes" id="UP000289886"/>
    </source>
</evidence>
<evidence type="ECO:0000256" key="1">
    <source>
        <dbReference type="SAM" id="MobiDB-lite"/>
    </source>
</evidence>
<comment type="caution">
    <text evidence="2">The sequence shown here is derived from an EMBL/GenBank/DDBJ whole genome shotgun (WGS) entry which is preliminary data.</text>
</comment>
<dbReference type="EMBL" id="SCEB01000983">
    <property type="protein sequence ID" value="RXM97680.1"/>
    <property type="molecule type" value="Genomic_DNA"/>
</dbReference>
<evidence type="ECO:0000313" key="2">
    <source>
        <dbReference type="EMBL" id="RXM97680.1"/>
    </source>
</evidence>
<organism evidence="2 3">
    <name type="scientific">Acipenser ruthenus</name>
    <name type="common">Sterlet sturgeon</name>
    <dbReference type="NCBI Taxonomy" id="7906"/>
    <lineage>
        <taxon>Eukaryota</taxon>
        <taxon>Metazoa</taxon>
        <taxon>Chordata</taxon>
        <taxon>Craniata</taxon>
        <taxon>Vertebrata</taxon>
        <taxon>Euteleostomi</taxon>
        <taxon>Actinopterygii</taxon>
        <taxon>Chondrostei</taxon>
        <taxon>Acipenseriformes</taxon>
        <taxon>Acipenseridae</taxon>
        <taxon>Acipenser</taxon>
    </lineage>
</organism>
<sequence>MGMSQLPGHRADERTFTKQALKPIGNQFGNQFGTITHMDQKLNHIADVLNCLAAGLQSQPAQPTVRSGAMQSEFLSNSNALPTYEQLSIPRKNQDHSS</sequence>
<protein>
    <submittedName>
        <fullName evidence="2">Potassium voltage-gated channel subfamily KQT member 1</fullName>
    </submittedName>
</protein>
<reference evidence="2 3" key="1">
    <citation type="submission" date="2019-01" db="EMBL/GenBank/DDBJ databases">
        <title>Draft Genome and Complete Hox-Cluster Characterization of the Sterlet Sturgeon (Acipenser ruthenus).</title>
        <authorList>
            <person name="Wei Q."/>
        </authorList>
    </citation>
    <scope>NUCLEOTIDE SEQUENCE [LARGE SCALE GENOMIC DNA]</scope>
    <source>
        <strain evidence="2">WHYD16114868_AA</strain>
        <tissue evidence="2">Blood</tissue>
    </source>
</reference>
<dbReference type="AlphaFoldDB" id="A0A662YLU7"/>
<feature type="compositionally biased region" description="Polar residues" evidence="1">
    <location>
        <begin position="63"/>
        <end position="81"/>
    </location>
</feature>
<name>A0A662YLU7_ACIRT</name>
<feature type="region of interest" description="Disordered" evidence="1">
    <location>
        <begin position="63"/>
        <end position="98"/>
    </location>
</feature>
<dbReference type="Proteomes" id="UP000289886">
    <property type="component" value="Unassembled WGS sequence"/>
</dbReference>
<proteinExistence type="predicted"/>